<dbReference type="Proteomes" id="UP000823775">
    <property type="component" value="Unassembled WGS sequence"/>
</dbReference>
<feature type="non-terminal residue" evidence="1">
    <location>
        <position position="1"/>
    </location>
</feature>
<organism evidence="1 2">
    <name type="scientific">Datura stramonium</name>
    <name type="common">Jimsonweed</name>
    <name type="synonym">Common thornapple</name>
    <dbReference type="NCBI Taxonomy" id="4076"/>
    <lineage>
        <taxon>Eukaryota</taxon>
        <taxon>Viridiplantae</taxon>
        <taxon>Streptophyta</taxon>
        <taxon>Embryophyta</taxon>
        <taxon>Tracheophyta</taxon>
        <taxon>Spermatophyta</taxon>
        <taxon>Magnoliopsida</taxon>
        <taxon>eudicotyledons</taxon>
        <taxon>Gunneridae</taxon>
        <taxon>Pentapetalae</taxon>
        <taxon>asterids</taxon>
        <taxon>lamiids</taxon>
        <taxon>Solanales</taxon>
        <taxon>Solanaceae</taxon>
        <taxon>Solanoideae</taxon>
        <taxon>Datureae</taxon>
        <taxon>Datura</taxon>
    </lineage>
</organism>
<sequence>EMVILDRITRSILRFEDDQECKCEVIEFGVRGWNAQVKMKEKRRNIGRRRVRHATLSFMPARLPTLNQEKPWPAKYPYTTHQALHQGVSCG</sequence>
<keyword evidence="2" id="KW-1185">Reference proteome</keyword>
<reference evidence="1 2" key="1">
    <citation type="journal article" date="2021" name="BMC Genomics">
        <title>Datura genome reveals duplications of psychoactive alkaloid biosynthetic genes and high mutation rate following tissue culture.</title>
        <authorList>
            <person name="Rajewski A."/>
            <person name="Carter-House D."/>
            <person name="Stajich J."/>
            <person name="Litt A."/>
        </authorList>
    </citation>
    <scope>NUCLEOTIDE SEQUENCE [LARGE SCALE GENOMIC DNA]</scope>
    <source>
        <strain evidence="1">AR-01</strain>
    </source>
</reference>
<name>A0ABS8WR60_DATST</name>
<gene>
    <name evidence="1" type="ORF">HAX54_002270</name>
</gene>
<accession>A0ABS8WR60</accession>
<protein>
    <submittedName>
        <fullName evidence="1">Uncharacterized protein</fullName>
    </submittedName>
</protein>
<comment type="caution">
    <text evidence="1">The sequence shown here is derived from an EMBL/GenBank/DDBJ whole genome shotgun (WGS) entry which is preliminary data.</text>
</comment>
<dbReference type="EMBL" id="JACEIK010011025">
    <property type="protein sequence ID" value="MCE3215402.1"/>
    <property type="molecule type" value="Genomic_DNA"/>
</dbReference>
<proteinExistence type="predicted"/>
<evidence type="ECO:0000313" key="1">
    <source>
        <dbReference type="EMBL" id="MCE3215402.1"/>
    </source>
</evidence>
<evidence type="ECO:0000313" key="2">
    <source>
        <dbReference type="Proteomes" id="UP000823775"/>
    </source>
</evidence>